<evidence type="ECO:0000313" key="12">
    <source>
        <dbReference type="Proteomes" id="UP000539372"/>
    </source>
</evidence>
<evidence type="ECO:0000256" key="5">
    <source>
        <dbReference type="ARBA" id="ARBA00056072"/>
    </source>
</evidence>
<dbReference type="RefSeq" id="WP_169623440.1">
    <property type="nucleotide sequence ID" value="NZ_JABBNT010000001.1"/>
</dbReference>
<dbReference type="InterPro" id="IPR036986">
    <property type="entry name" value="S4_RNA-bd_sf"/>
</dbReference>
<evidence type="ECO:0000256" key="6">
    <source>
        <dbReference type="PIRSR" id="PIRSR606225-1"/>
    </source>
</evidence>
<feature type="domain" description="Pseudouridine synthase RsuA/RluA-like" evidence="10">
    <location>
        <begin position="123"/>
        <end position="281"/>
    </location>
</feature>
<dbReference type="Pfam" id="PF00849">
    <property type="entry name" value="PseudoU_synth_2"/>
    <property type="match status" value="1"/>
</dbReference>
<dbReference type="GO" id="GO:0160140">
    <property type="term" value="F:23S rRNA pseudouridine(1911/1915/1917) synthase activity"/>
    <property type="evidence" value="ECO:0007669"/>
    <property type="project" value="UniProtKB-EC"/>
</dbReference>
<comment type="function">
    <text evidence="5">Responsible for synthesis of pseudouridine from uracil at positions 1911, 1915 and 1917 in 23S ribosomal RNA.</text>
</comment>
<evidence type="ECO:0000259" key="10">
    <source>
        <dbReference type="Pfam" id="PF00849"/>
    </source>
</evidence>
<dbReference type="InterPro" id="IPR006224">
    <property type="entry name" value="PsdUridine_synth_RluA-like_CS"/>
</dbReference>
<dbReference type="GO" id="GO:0003723">
    <property type="term" value="F:RNA binding"/>
    <property type="evidence" value="ECO:0007669"/>
    <property type="project" value="UniProtKB-KW"/>
</dbReference>
<dbReference type="PANTHER" id="PTHR21600:SF44">
    <property type="entry name" value="RIBOSOMAL LARGE SUBUNIT PSEUDOURIDINE SYNTHASE D"/>
    <property type="match status" value="1"/>
</dbReference>
<keyword evidence="3 8" id="KW-0413">Isomerase</keyword>
<evidence type="ECO:0000313" key="11">
    <source>
        <dbReference type="EMBL" id="NMM43139.1"/>
    </source>
</evidence>
<comment type="catalytic activity">
    <reaction evidence="4">
        <text>uridine(1911/1915/1917) in 23S rRNA = pseudouridine(1911/1915/1917) in 23S rRNA</text>
        <dbReference type="Rhea" id="RHEA:42524"/>
        <dbReference type="Rhea" id="RHEA-COMP:10097"/>
        <dbReference type="Rhea" id="RHEA-COMP:10098"/>
        <dbReference type="ChEBI" id="CHEBI:65314"/>
        <dbReference type="ChEBI" id="CHEBI:65315"/>
        <dbReference type="EC" id="5.4.99.23"/>
    </reaction>
</comment>
<dbReference type="InterPro" id="IPR006225">
    <property type="entry name" value="PsdUridine_synth_RluC/D"/>
</dbReference>
<dbReference type="Proteomes" id="UP000539372">
    <property type="component" value="Unassembled WGS sequence"/>
</dbReference>
<dbReference type="NCBIfam" id="TIGR00005">
    <property type="entry name" value="rluA_subfam"/>
    <property type="match status" value="1"/>
</dbReference>
<dbReference type="InterPro" id="IPR050188">
    <property type="entry name" value="RluA_PseudoU_synthase"/>
</dbReference>
<dbReference type="PANTHER" id="PTHR21600">
    <property type="entry name" value="MITOCHONDRIAL RNA PSEUDOURIDINE SYNTHASE"/>
    <property type="match status" value="1"/>
</dbReference>
<evidence type="ECO:0000256" key="7">
    <source>
        <dbReference type="PROSITE-ProRule" id="PRU00182"/>
    </source>
</evidence>
<evidence type="ECO:0000256" key="2">
    <source>
        <dbReference type="ARBA" id="ARBA00022884"/>
    </source>
</evidence>
<keyword evidence="12" id="KW-1185">Reference proteome</keyword>
<evidence type="ECO:0000256" key="9">
    <source>
        <dbReference type="SAM" id="MobiDB-lite"/>
    </source>
</evidence>
<sequence length="357" mass="38727">MKFTPTDRNPGADSPLPDPDDDFDGAEDGNDGDFETIEADATPEDDGKRLDRFLADRIDTLSRSRIQALLKDGHVRTAEGRTVSEASGRVKQGTVYLVDLPPPEPALPEAQDIPLSVVYEDAHLIVVDKPAGMVVHPAPGNRDGTLVNALLHHCGGSLQGIGGVLRPGIVHRIDKDTSGLLVAAKTDKAHAGLSELFHEHDIDRRYLAVVIGVPDPVRGTIDENIGRHPTDRIRFTVVGPHSGKHAVTHYTTLSQTDMSVALIECRLETGRTHQIRVHMSHIGHPLVGDPLYGKASRTRRAALTKPFREAVDAFPRQALHAGVLGFRHPVTGQDLHFVSPPPPDFDGLMSQLGLKKP</sequence>
<name>A0A7Y0DWX8_9PROT</name>
<protein>
    <recommendedName>
        <fullName evidence="8">Pseudouridine synthase</fullName>
        <ecNumber evidence="8">5.4.99.-</ecNumber>
    </recommendedName>
</protein>
<comment type="similarity">
    <text evidence="1 8">Belongs to the pseudouridine synthase RluA family.</text>
</comment>
<organism evidence="11 12">
    <name type="scientific">Pacificispira spongiicola</name>
    <dbReference type="NCBI Taxonomy" id="2729598"/>
    <lineage>
        <taxon>Bacteria</taxon>
        <taxon>Pseudomonadati</taxon>
        <taxon>Pseudomonadota</taxon>
        <taxon>Alphaproteobacteria</taxon>
        <taxon>Rhodospirillales</taxon>
        <taxon>Rhodospirillaceae</taxon>
        <taxon>Pacificispira</taxon>
    </lineage>
</organism>
<dbReference type="Gene3D" id="3.10.290.10">
    <property type="entry name" value="RNA-binding S4 domain"/>
    <property type="match status" value="1"/>
</dbReference>
<dbReference type="PROSITE" id="PS01129">
    <property type="entry name" value="PSI_RLU"/>
    <property type="match status" value="1"/>
</dbReference>
<accession>A0A7Y0DWX8</accession>
<dbReference type="GO" id="GO:0000455">
    <property type="term" value="P:enzyme-directed rRNA pseudouridine synthesis"/>
    <property type="evidence" value="ECO:0007669"/>
    <property type="project" value="TreeGrafter"/>
</dbReference>
<comment type="caution">
    <text evidence="11">The sequence shown here is derived from an EMBL/GenBank/DDBJ whole genome shotgun (WGS) entry which is preliminary data.</text>
</comment>
<dbReference type="EMBL" id="JABBNT010000001">
    <property type="protein sequence ID" value="NMM43139.1"/>
    <property type="molecule type" value="Genomic_DNA"/>
</dbReference>
<dbReference type="CDD" id="cd00165">
    <property type="entry name" value="S4"/>
    <property type="match status" value="1"/>
</dbReference>
<feature type="region of interest" description="Disordered" evidence="9">
    <location>
        <begin position="1"/>
        <end position="47"/>
    </location>
</feature>
<evidence type="ECO:0000256" key="8">
    <source>
        <dbReference type="RuleBase" id="RU362028"/>
    </source>
</evidence>
<comment type="catalytic activity">
    <reaction evidence="8">
        <text>a uridine in RNA = a pseudouridine in RNA</text>
        <dbReference type="Rhea" id="RHEA:48348"/>
        <dbReference type="Rhea" id="RHEA-COMP:12068"/>
        <dbReference type="Rhea" id="RHEA-COMP:12069"/>
        <dbReference type="ChEBI" id="CHEBI:65314"/>
        <dbReference type="ChEBI" id="CHEBI:65315"/>
    </reaction>
</comment>
<dbReference type="SUPFAM" id="SSF55174">
    <property type="entry name" value="Alpha-L RNA-binding motif"/>
    <property type="match status" value="1"/>
</dbReference>
<dbReference type="FunFam" id="3.30.2350.10:FF:000006">
    <property type="entry name" value="Pseudouridine synthase"/>
    <property type="match status" value="1"/>
</dbReference>
<evidence type="ECO:0000256" key="1">
    <source>
        <dbReference type="ARBA" id="ARBA00010876"/>
    </source>
</evidence>
<evidence type="ECO:0000256" key="3">
    <source>
        <dbReference type="ARBA" id="ARBA00023235"/>
    </source>
</evidence>
<dbReference type="PROSITE" id="PS50889">
    <property type="entry name" value="S4"/>
    <property type="match status" value="1"/>
</dbReference>
<evidence type="ECO:0000256" key="4">
    <source>
        <dbReference type="ARBA" id="ARBA00036882"/>
    </source>
</evidence>
<dbReference type="InterPro" id="IPR006145">
    <property type="entry name" value="PsdUridine_synth_RsuA/RluA"/>
</dbReference>
<dbReference type="AlphaFoldDB" id="A0A7Y0DWX8"/>
<keyword evidence="2 7" id="KW-0694">RNA-binding</keyword>
<dbReference type="InterPro" id="IPR020103">
    <property type="entry name" value="PsdUridine_synth_cat_dom_sf"/>
</dbReference>
<proteinExistence type="inferred from homology"/>
<dbReference type="Gene3D" id="3.30.2350.10">
    <property type="entry name" value="Pseudouridine synthase"/>
    <property type="match status" value="1"/>
</dbReference>
<gene>
    <name evidence="11" type="ORF">HH303_01530</name>
</gene>
<feature type="compositionally biased region" description="Acidic residues" evidence="9">
    <location>
        <begin position="18"/>
        <end position="44"/>
    </location>
</feature>
<dbReference type="SUPFAM" id="SSF55120">
    <property type="entry name" value="Pseudouridine synthase"/>
    <property type="match status" value="1"/>
</dbReference>
<dbReference type="EC" id="5.4.99.-" evidence="8"/>
<dbReference type="CDD" id="cd02869">
    <property type="entry name" value="PseudoU_synth_RluA_like"/>
    <property type="match status" value="1"/>
</dbReference>
<reference evidence="11 12" key="1">
    <citation type="submission" date="2020-04" db="EMBL/GenBank/DDBJ databases">
        <title>Rhodospirillaceae bacterium KN72 isolated from deep sea.</title>
        <authorList>
            <person name="Zhang D.-C."/>
        </authorList>
    </citation>
    <scope>NUCLEOTIDE SEQUENCE [LARGE SCALE GENOMIC DNA]</scope>
    <source>
        <strain evidence="11 12">KN72</strain>
    </source>
</reference>
<feature type="active site" evidence="6">
    <location>
        <position position="174"/>
    </location>
</feature>